<name>A0A498J329_MALDO</name>
<proteinExistence type="predicted"/>
<keyword evidence="3" id="KW-1185">Reference proteome</keyword>
<dbReference type="STRING" id="3750.A0A498J329"/>
<dbReference type="Pfam" id="PF00462">
    <property type="entry name" value="Glutaredoxin"/>
    <property type="match status" value="1"/>
</dbReference>
<dbReference type="InterPro" id="IPR036249">
    <property type="entry name" value="Thioredoxin-like_sf"/>
</dbReference>
<dbReference type="PANTHER" id="PTHR45669:SF22">
    <property type="entry name" value="GLUTAREDOXIN DOMAIN-CONTAINING CYSTEINE-RICH PROTEIN CG12206-RELATED"/>
    <property type="match status" value="1"/>
</dbReference>
<dbReference type="AlphaFoldDB" id="A0A498J329"/>
<organism evidence="2 3">
    <name type="scientific">Malus domestica</name>
    <name type="common">Apple</name>
    <name type="synonym">Pyrus malus</name>
    <dbReference type="NCBI Taxonomy" id="3750"/>
    <lineage>
        <taxon>Eukaryota</taxon>
        <taxon>Viridiplantae</taxon>
        <taxon>Streptophyta</taxon>
        <taxon>Embryophyta</taxon>
        <taxon>Tracheophyta</taxon>
        <taxon>Spermatophyta</taxon>
        <taxon>Magnoliopsida</taxon>
        <taxon>eudicotyledons</taxon>
        <taxon>Gunneridae</taxon>
        <taxon>Pentapetalae</taxon>
        <taxon>rosids</taxon>
        <taxon>fabids</taxon>
        <taxon>Rosales</taxon>
        <taxon>Rosaceae</taxon>
        <taxon>Amygdaloideae</taxon>
        <taxon>Maleae</taxon>
        <taxon>Malus</taxon>
    </lineage>
</organism>
<dbReference type="Gene3D" id="3.40.30.10">
    <property type="entry name" value="Glutaredoxin"/>
    <property type="match status" value="1"/>
</dbReference>
<protein>
    <recommendedName>
        <fullName evidence="1">Glutaredoxin domain-containing protein</fullName>
    </recommendedName>
</protein>
<dbReference type="EMBL" id="RDQH01000335">
    <property type="protein sequence ID" value="RXH88724.1"/>
    <property type="molecule type" value="Genomic_DNA"/>
</dbReference>
<dbReference type="PROSITE" id="PS51354">
    <property type="entry name" value="GLUTAREDOXIN_2"/>
    <property type="match status" value="1"/>
</dbReference>
<dbReference type="PANTHER" id="PTHR45669">
    <property type="entry name" value="GLUTAREDOXIN DOMAIN-CONTAINING CYSTEINE-RICH PROTEIN CG12206-RELATED"/>
    <property type="match status" value="1"/>
</dbReference>
<comment type="caution">
    <text evidence="2">The sequence shown here is derived from an EMBL/GenBank/DDBJ whole genome shotgun (WGS) entry which is preliminary data.</text>
</comment>
<sequence>MRRTFKECNAVRAEIEGLGVMIVERDVSMDHGFREELSDLMKGKGKEAAVPPQVFVKGRYIGSSEKVLKILEEGLLGEILVGCPKKNAGSVCEGCGEARIVYSQPK</sequence>
<dbReference type="InterPro" id="IPR002109">
    <property type="entry name" value="Glutaredoxin"/>
</dbReference>
<evidence type="ECO:0000259" key="1">
    <source>
        <dbReference type="Pfam" id="PF00462"/>
    </source>
</evidence>
<feature type="domain" description="Glutaredoxin" evidence="1">
    <location>
        <begin position="1"/>
        <end position="61"/>
    </location>
</feature>
<accession>A0A498J329</accession>
<evidence type="ECO:0000313" key="3">
    <source>
        <dbReference type="Proteomes" id="UP000290289"/>
    </source>
</evidence>
<dbReference type="SUPFAM" id="SSF52833">
    <property type="entry name" value="Thioredoxin-like"/>
    <property type="match status" value="1"/>
</dbReference>
<reference evidence="2 3" key="1">
    <citation type="submission" date="2018-10" db="EMBL/GenBank/DDBJ databases">
        <title>A high-quality apple genome assembly.</title>
        <authorList>
            <person name="Hu J."/>
        </authorList>
    </citation>
    <scope>NUCLEOTIDE SEQUENCE [LARGE SCALE GENOMIC DNA]</scope>
    <source>
        <strain evidence="3">cv. HFTH1</strain>
        <tissue evidence="2">Young leaf</tissue>
    </source>
</reference>
<evidence type="ECO:0000313" key="2">
    <source>
        <dbReference type="EMBL" id="RXH88724.1"/>
    </source>
</evidence>
<gene>
    <name evidence="2" type="ORF">DVH24_000323</name>
</gene>
<dbReference type="Proteomes" id="UP000290289">
    <property type="component" value="Chromosome 9"/>
</dbReference>